<evidence type="ECO:0000313" key="3">
    <source>
        <dbReference type="Proteomes" id="UP001159363"/>
    </source>
</evidence>
<reference evidence="2 3" key="1">
    <citation type="submission" date="2023-02" db="EMBL/GenBank/DDBJ databases">
        <title>LHISI_Scaffold_Assembly.</title>
        <authorList>
            <person name="Stuart O.P."/>
            <person name="Cleave R."/>
            <person name="Magrath M.J.L."/>
            <person name="Mikheyev A.S."/>
        </authorList>
    </citation>
    <scope>NUCLEOTIDE SEQUENCE [LARGE SCALE GENOMIC DNA]</scope>
    <source>
        <strain evidence="2">Daus_M_001</strain>
        <tissue evidence="2">Leg muscle</tissue>
    </source>
</reference>
<protein>
    <submittedName>
        <fullName evidence="2">Uncharacterized protein</fullName>
    </submittedName>
</protein>
<comment type="caution">
    <text evidence="2">The sequence shown here is derived from an EMBL/GenBank/DDBJ whole genome shotgun (WGS) entry which is preliminary data.</text>
</comment>
<gene>
    <name evidence="2" type="ORF">PR048_031148</name>
</gene>
<feature type="compositionally biased region" description="Basic and acidic residues" evidence="1">
    <location>
        <begin position="232"/>
        <end position="244"/>
    </location>
</feature>
<feature type="region of interest" description="Disordered" evidence="1">
    <location>
        <begin position="164"/>
        <end position="258"/>
    </location>
</feature>
<feature type="region of interest" description="Disordered" evidence="1">
    <location>
        <begin position="55"/>
        <end position="98"/>
    </location>
</feature>
<keyword evidence="3" id="KW-1185">Reference proteome</keyword>
<accession>A0ABQ9G5K9</accession>
<organism evidence="2 3">
    <name type="scientific">Dryococelus australis</name>
    <dbReference type="NCBI Taxonomy" id="614101"/>
    <lineage>
        <taxon>Eukaryota</taxon>
        <taxon>Metazoa</taxon>
        <taxon>Ecdysozoa</taxon>
        <taxon>Arthropoda</taxon>
        <taxon>Hexapoda</taxon>
        <taxon>Insecta</taxon>
        <taxon>Pterygota</taxon>
        <taxon>Neoptera</taxon>
        <taxon>Polyneoptera</taxon>
        <taxon>Phasmatodea</taxon>
        <taxon>Verophasmatodea</taxon>
        <taxon>Anareolatae</taxon>
        <taxon>Phasmatidae</taxon>
        <taxon>Eurycanthinae</taxon>
        <taxon>Dryococelus</taxon>
    </lineage>
</organism>
<evidence type="ECO:0000256" key="1">
    <source>
        <dbReference type="SAM" id="MobiDB-lite"/>
    </source>
</evidence>
<sequence length="480" mass="51715">MFNVTIASERPGTTSTGYSSSFHALVSMSSATVWMTSVILVLRSSVVAGNGWSEVSMEQRRDGRGGRGRRREVPEKTRRPAASSGTIPTCDPARGMNPVRLGRTRINKGTLSTRESVEKLCGSHVGFDCYVEIKKQSIVGTRRKFTAQSARALYNPLSPVFPRRLGARAGPRNERQDFGGPEGGGGEPVDACAETARASPYPPAAKSSVGRESPTLRAASTSRQPQGHVTRGKREIPEKTHRPADSSGAIPTCENPGVTRQGIEPGLPLWEASRLTAHPQFPPSTLIHILKMRYTSNPIGPAVAEWLACSPPTKANQVQSPAGSPDFHKLVDGFSRGSPIYPTLHSGAAPCSLCFALIGSQDRHLSTPLIHEIFLTNIELRVSILASPPPLLGELGSISAGSPSDFHMLESYQTMPLVCGFSRGVYSVLEKLALLHTHLDHPQRHSTIRKWSGVRTQGLGKWEVAEKTHRPAASSGTIPI</sequence>
<proteinExistence type="predicted"/>
<dbReference type="Proteomes" id="UP001159363">
    <property type="component" value="Chromosome 14"/>
</dbReference>
<feature type="compositionally biased region" description="Basic and acidic residues" evidence="1">
    <location>
        <begin position="57"/>
        <end position="78"/>
    </location>
</feature>
<dbReference type="EMBL" id="JARBHB010000015">
    <property type="protein sequence ID" value="KAJ8867347.1"/>
    <property type="molecule type" value="Genomic_DNA"/>
</dbReference>
<name>A0ABQ9G5K9_9NEOP</name>
<evidence type="ECO:0000313" key="2">
    <source>
        <dbReference type="EMBL" id="KAJ8867347.1"/>
    </source>
</evidence>
<feature type="compositionally biased region" description="Polar residues" evidence="1">
    <location>
        <begin position="218"/>
        <end position="227"/>
    </location>
</feature>